<dbReference type="Proteomes" id="UP000708148">
    <property type="component" value="Unassembled WGS sequence"/>
</dbReference>
<accession>A0A8S1IS19</accession>
<keyword evidence="2" id="KW-1185">Reference proteome</keyword>
<gene>
    <name evidence="1" type="ORF">OSTQU699_LOCUS3043</name>
</gene>
<organism evidence="1 2">
    <name type="scientific">Ostreobium quekettii</name>
    <dbReference type="NCBI Taxonomy" id="121088"/>
    <lineage>
        <taxon>Eukaryota</taxon>
        <taxon>Viridiplantae</taxon>
        <taxon>Chlorophyta</taxon>
        <taxon>core chlorophytes</taxon>
        <taxon>Ulvophyceae</taxon>
        <taxon>TCBD clade</taxon>
        <taxon>Bryopsidales</taxon>
        <taxon>Ostreobineae</taxon>
        <taxon>Ostreobiaceae</taxon>
        <taxon>Ostreobium</taxon>
    </lineage>
</organism>
<dbReference type="EMBL" id="CAJHUC010000699">
    <property type="protein sequence ID" value="CAD7697682.1"/>
    <property type="molecule type" value="Genomic_DNA"/>
</dbReference>
<dbReference type="AlphaFoldDB" id="A0A8S1IS19"/>
<name>A0A8S1IS19_9CHLO</name>
<proteinExistence type="predicted"/>
<sequence>MHELLRQEENTLVINLNAATNQLITVSQVEKQKEWYCKQDCDLPVHPFCCVMSCTPACCWGNRAQSHQYFVLLYASCFVEQIAACCGYGCKLTGCVVVATVGKTQNLAQQSPA</sequence>
<comment type="caution">
    <text evidence="1">The sequence shown here is derived from an EMBL/GenBank/DDBJ whole genome shotgun (WGS) entry which is preliminary data.</text>
</comment>
<evidence type="ECO:0000313" key="1">
    <source>
        <dbReference type="EMBL" id="CAD7697682.1"/>
    </source>
</evidence>
<evidence type="ECO:0000313" key="2">
    <source>
        <dbReference type="Proteomes" id="UP000708148"/>
    </source>
</evidence>
<reference evidence="1" key="1">
    <citation type="submission" date="2020-12" db="EMBL/GenBank/DDBJ databases">
        <authorList>
            <person name="Iha C."/>
        </authorList>
    </citation>
    <scope>NUCLEOTIDE SEQUENCE</scope>
</reference>
<protein>
    <submittedName>
        <fullName evidence="1">Uncharacterized protein</fullName>
    </submittedName>
</protein>